<dbReference type="InterPro" id="IPR012877">
    <property type="entry name" value="Dhs-27"/>
</dbReference>
<proteinExistence type="predicted"/>
<dbReference type="WBParaSite" id="L893_g10663.t1">
    <property type="protein sequence ID" value="L893_g10663.t1"/>
    <property type="gene ID" value="L893_g10663"/>
</dbReference>
<reference evidence="2" key="1">
    <citation type="submission" date="2016-11" db="UniProtKB">
        <authorList>
            <consortium name="WormBaseParasite"/>
        </authorList>
    </citation>
    <scope>IDENTIFICATION</scope>
</reference>
<dbReference type="Proteomes" id="UP000095287">
    <property type="component" value="Unplaced"/>
</dbReference>
<evidence type="ECO:0000313" key="1">
    <source>
        <dbReference type="Proteomes" id="UP000095287"/>
    </source>
</evidence>
<name>A0A1I7XY57_9BILA</name>
<sequence length="104" mass="12053">MAMGVNGQARRTHEDEILQCYYDTLCKLLEKRGQRADFTLDQVKRAYRGGFVGQTVFTLVSGSFLLKLQEWEDKVIQTYLVRAQLALEDALERLKELPEEKLID</sequence>
<dbReference type="AlphaFoldDB" id="A0A1I7XY57"/>
<accession>A0A1I7XY57</accession>
<organism evidence="1 2">
    <name type="scientific">Steinernema glaseri</name>
    <dbReference type="NCBI Taxonomy" id="37863"/>
    <lineage>
        <taxon>Eukaryota</taxon>
        <taxon>Metazoa</taxon>
        <taxon>Ecdysozoa</taxon>
        <taxon>Nematoda</taxon>
        <taxon>Chromadorea</taxon>
        <taxon>Rhabditida</taxon>
        <taxon>Tylenchina</taxon>
        <taxon>Panagrolaimomorpha</taxon>
        <taxon>Strongyloidoidea</taxon>
        <taxon>Steinernematidae</taxon>
        <taxon>Steinernema</taxon>
    </lineage>
</organism>
<dbReference type="Pfam" id="PF07914">
    <property type="entry name" value="DUF1679"/>
    <property type="match status" value="1"/>
</dbReference>
<evidence type="ECO:0000313" key="2">
    <source>
        <dbReference type="WBParaSite" id="L893_g10663.t1"/>
    </source>
</evidence>
<keyword evidence="1" id="KW-1185">Reference proteome</keyword>
<protein>
    <submittedName>
        <fullName evidence="2">DUF3850 domain-containing protein</fullName>
    </submittedName>
</protein>